<dbReference type="PATRIC" id="fig|573737.6.peg.3720"/>
<dbReference type="HOGENOM" id="CLU_1494857_0_0_4"/>
<dbReference type="RefSeq" id="WP_046291588.1">
    <property type="nucleotide sequence ID" value="NZ_CP011253.3"/>
</dbReference>
<organism evidence="2 3">
    <name type="scientific">Pandoraea oxalativorans</name>
    <dbReference type="NCBI Taxonomy" id="573737"/>
    <lineage>
        <taxon>Bacteria</taxon>
        <taxon>Pseudomonadati</taxon>
        <taxon>Pseudomonadota</taxon>
        <taxon>Betaproteobacteria</taxon>
        <taxon>Burkholderiales</taxon>
        <taxon>Burkholderiaceae</taxon>
        <taxon>Pandoraea</taxon>
    </lineage>
</organism>
<reference evidence="2" key="1">
    <citation type="submission" date="2016-06" db="EMBL/GenBank/DDBJ databases">
        <title>Pandoraea oxalativorans DSM 23570 Genome Sequencing.</title>
        <authorList>
            <person name="Ee R."/>
            <person name="Lim Y.-L."/>
            <person name="Yong D."/>
            <person name="Yin W.-F."/>
            <person name="Chan K.-G."/>
        </authorList>
    </citation>
    <scope>NUCLEOTIDE SEQUENCE</scope>
    <source>
        <strain evidence="2">DSM 23570</strain>
    </source>
</reference>
<accession>A0A0E3U7E7</accession>
<feature type="chain" id="PRO_5002412590" description="ESPR domain-containing protein" evidence="1">
    <location>
        <begin position="37"/>
        <end position="180"/>
    </location>
</feature>
<evidence type="ECO:0000256" key="1">
    <source>
        <dbReference type="SAM" id="SignalP"/>
    </source>
</evidence>
<evidence type="ECO:0008006" key="4">
    <source>
        <dbReference type="Google" id="ProtNLM"/>
    </source>
</evidence>
<name>A0A0E3U7E7_9BURK</name>
<evidence type="ECO:0000313" key="3">
    <source>
        <dbReference type="Proteomes" id="UP000035050"/>
    </source>
</evidence>
<dbReference type="AlphaFoldDB" id="A0A0E3U7E7"/>
<dbReference type="EMBL" id="CP011253">
    <property type="protein sequence ID" value="AKC70363.1"/>
    <property type="molecule type" value="Genomic_DNA"/>
</dbReference>
<feature type="signal peptide" evidence="1">
    <location>
        <begin position="1"/>
        <end position="36"/>
    </location>
</feature>
<protein>
    <recommendedName>
        <fullName evidence="4">ESPR domain-containing protein</fullName>
    </recommendedName>
</protein>
<dbReference type="KEGG" id="pox:MB84_14045"/>
<dbReference type="OrthoDB" id="8941415at2"/>
<dbReference type="Proteomes" id="UP000035050">
    <property type="component" value="Chromosome"/>
</dbReference>
<proteinExistence type="predicted"/>
<keyword evidence="1" id="KW-0732">Signal</keyword>
<sequence length="180" mass="18437">MRILTTEMQYRVRHGAGALSAAIVVALGLCAAPAQAQDNISRSPLMQLAMLTGSMVPASFMTTSLPTASISDADVAVAAPVADAVVPEQAPAVAGNDDSRTVGASGMPLAAARIDDEQLGSQRGRNLQGAAMVKSPGMALANGVTLWDELPGGITPTPRPQQLSNGVGNVQVTRVTYTTR</sequence>
<gene>
    <name evidence="2" type="ORF">MB84_14045</name>
</gene>
<evidence type="ECO:0000313" key="2">
    <source>
        <dbReference type="EMBL" id="AKC70363.1"/>
    </source>
</evidence>
<keyword evidence="3" id="KW-1185">Reference proteome</keyword>